<dbReference type="STRING" id="468056.SAMN05443549_103433"/>
<evidence type="ECO:0000313" key="2">
    <source>
        <dbReference type="EMBL" id="SHG37504.1"/>
    </source>
</evidence>
<reference evidence="3" key="1">
    <citation type="submission" date="2016-11" db="EMBL/GenBank/DDBJ databases">
        <authorList>
            <person name="Varghese N."/>
            <person name="Submissions S."/>
        </authorList>
    </citation>
    <scope>NUCLEOTIDE SEQUENCE [LARGE SCALE GENOMIC DNA]</scope>
    <source>
        <strain evidence="3">DSM 19978</strain>
    </source>
</reference>
<name>A0A1M5JAA6_9FLAO</name>
<organism evidence="2 3">
    <name type="scientific">Flavobacterium fluvii</name>
    <dbReference type="NCBI Taxonomy" id="468056"/>
    <lineage>
        <taxon>Bacteria</taxon>
        <taxon>Pseudomonadati</taxon>
        <taxon>Bacteroidota</taxon>
        <taxon>Flavobacteriia</taxon>
        <taxon>Flavobacteriales</taxon>
        <taxon>Flavobacteriaceae</taxon>
        <taxon>Flavobacterium</taxon>
    </lineage>
</organism>
<evidence type="ECO:0000313" key="3">
    <source>
        <dbReference type="Proteomes" id="UP000184516"/>
    </source>
</evidence>
<dbReference type="InterPro" id="IPR025474">
    <property type="entry name" value="DUF4325"/>
</dbReference>
<dbReference type="AlphaFoldDB" id="A0A1M5JAA6"/>
<keyword evidence="3" id="KW-1185">Reference proteome</keyword>
<evidence type="ECO:0000259" key="1">
    <source>
        <dbReference type="Pfam" id="PF14213"/>
    </source>
</evidence>
<protein>
    <recommendedName>
        <fullName evidence="1">DUF4325 domain-containing protein</fullName>
    </recommendedName>
</protein>
<dbReference type="Pfam" id="PF14213">
    <property type="entry name" value="DUF4325"/>
    <property type="match status" value="1"/>
</dbReference>
<dbReference type="EMBL" id="FQWB01000003">
    <property type="protein sequence ID" value="SHG37504.1"/>
    <property type="molecule type" value="Genomic_DNA"/>
</dbReference>
<proteinExistence type="predicted"/>
<dbReference type="RefSeq" id="WP_073370199.1">
    <property type="nucleotide sequence ID" value="NZ_FQWB01000003.1"/>
</dbReference>
<sequence>MAKIKVLDFDEFPGLRHCSISENSGEDYYHKVLNKAFKKAYENNDKLVVDLDGTDAYASSFLDEAFGNLVYDFTLANAERLVVIVSNDEPHWIKMLEEKTYPQWEARRVNCEKVVVTEEHESWYRLINGELISNVWETP</sequence>
<dbReference type="OrthoDB" id="1551124at2"/>
<gene>
    <name evidence="2" type="ORF">SAMN05443549_103433</name>
</gene>
<dbReference type="Proteomes" id="UP000184516">
    <property type="component" value="Unassembled WGS sequence"/>
</dbReference>
<accession>A0A1M5JAA6</accession>
<feature type="domain" description="DUF4325" evidence="1">
    <location>
        <begin position="35"/>
        <end position="91"/>
    </location>
</feature>